<comment type="similarity">
    <text evidence="1">Belongs to the short-chain dehydrogenases/reductases (SDR) family.</text>
</comment>
<dbReference type="PANTHER" id="PTHR48107">
    <property type="entry name" value="NADPH-DEPENDENT ALDEHYDE REDUCTASE-LIKE PROTEIN, CHLOROPLASTIC-RELATED"/>
    <property type="match status" value="1"/>
</dbReference>
<proteinExistence type="inferred from homology"/>
<gene>
    <name evidence="3" type="ORF">F0U83_00540</name>
</gene>
<reference evidence="3 4" key="1">
    <citation type="journal article" date="2019" name="Biochem. Eng. J.">
        <title>Metabolic engineering of the marine bacteria Neptunomonas concharum for the production of acetoin and meso-2,3-butanediol from acetate.</title>
        <authorList>
            <person name="Li W."/>
            <person name="Pu N."/>
            <person name="Liu C.-X."/>
            <person name="Yuan Q.-P."/>
            <person name="Li Z.-J."/>
        </authorList>
    </citation>
    <scope>NUCLEOTIDE SEQUENCE [LARGE SCALE GENOMIC DNA]</scope>
    <source>
        <strain evidence="3 4">JCM17730</strain>
    </source>
</reference>
<organism evidence="3 4">
    <name type="scientific">Neptunomonas concharum</name>
    <dbReference type="NCBI Taxonomy" id="1031538"/>
    <lineage>
        <taxon>Bacteria</taxon>
        <taxon>Pseudomonadati</taxon>
        <taxon>Pseudomonadota</taxon>
        <taxon>Gammaproteobacteria</taxon>
        <taxon>Oceanospirillales</taxon>
        <taxon>Oceanospirillaceae</taxon>
        <taxon>Neptunomonas</taxon>
    </lineage>
</organism>
<dbReference type="CDD" id="cd05233">
    <property type="entry name" value="SDR_c"/>
    <property type="match status" value="1"/>
</dbReference>
<dbReference type="FunFam" id="3.40.50.720:FF:000084">
    <property type="entry name" value="Short-chain dehydrogenase reductase"/>
    <property type="match status" value="1"/>
</dbReference>
<name>A0A5P1R6L6_9GAMM</name>
<dbReference type="RefSeq" id="WP_138986011.1">
    <property type="nucleotide sequence ID" value="NZ_CP043869.1"/>
</dbReference>
<dbReference type="Pfam" id="PF13561">
    <property type="entry name" value="adh_short_C2"/>
    <property type="match status" value="1"/>
</dbReference>
<dbReference type="Gene3D" id="3.40.50.720">
    <property type="entry name" value="NAD(P)-binding Rossmann-like Domain"/>
    <property type="match status" value="1"/>
</dbReference>
<keyword evidence="4" id="KW-1185">Reference proteome</keyword>
<dbReference type="GO" id="GO:0016614">
    <property type="term" value="F:oxidoreductase activity, acting on CH-OH group of donors"/>
    <property type="evidence" value="ECO:0007669"/>
    <property type="project" value="UniProtKB-ARBA"/>
</dbReference>
<evidence type="ECO:0000313" key="4">
    <source>
        <dbReference type="Proteomes" id="UP000324760"/>
    </source>
</evidence>
<dbReference type="PRINTS" id="PR00080">
    <property type="entry name" value="SDRFAMILY"/>
</dbReference>
<evidence type="ECO:0000313" key="3">
    <source>
        <dbReference type="EMBL" id="QEQ95308.1"/>
    </source>
</evidence>
<dbReference type="Proteomes" id="UP000324760">
    <property type="component" value="Chromosome"/>
</dbReference>
<evidence type="ECO:0000256" key="2">
    <source>
        <dbReference type="ARBA" id="ARBA00023002"/>
    </source>
</evidence>
<dbReference type="AlphaFoldDB" id="A0A5P1R6L6"/>
<dbReference type="KEGG" id="ncu:F0U83_00540"/>
<sequence length="247" mass="26074">MRPLVLITGGSSGIGAAAAELIAENDADVVINYRTNEQAALAVKEKITSKGGTAYLVKADISTEEGVSHLFAEVDKIGTLGALINSAGVISTIHDFESTTLEQLNTVFTINVFGSFLCSREAVKRMSHRHGGNGGCIVNVSSMAASLGSPNEFVEYAASKGAIDTLTVGLAKEVARYGIRVNAVRPGLINTDMHIHTGDAQRADRLAKFIPLERAGTAEEVAELIMWLISEKSSYVCGALYDVSGGR</sequence>
<dbReference type="PRINTS" id="PR00081">
    <property type="entry name" value="GDHRDH"/>
</dbReference>
<dbReference type="EMBL" id="CP043869">
    <property type="protein sequence ID" value="QEQ95308.1"/>
    <property type="molecule type" value="Genomic_DNA"/>
</dbReference>
<dbReference type="OrthoDB" id="20590at2"/>
<dbReference type="InterPro" id="IPR002347">
    <property type="entry name" value="SDR_fam"/>
</dbReference>
<keyword evidence="2" id="KW-0560">Oxidoreductase</keyword>
<accession>A0A5P1R6L6</accession>
<dbReference type="PANTHER" id="PTHR48107:SF7">
    <property type="entry name" value="RE15974P"/>
    <property type="match status" value="1"/>
</dbReference>
<protein>
    <submittedName>
        <fullName evidence="3">SDR family oxidoreductase</fullName>
    </submittedName>
</protein>
<dbReference type="InterPro" id="IPR036291">
    <property type="entry name" value="NAD(P)-bd_dom_sf"/>
</dbReference>
<evidence type="ECO:0000256" key="1">
    <source>
        <dbReference type="ARBA" id="ARBA00006484"/>
    </source>
</evidence>
<dbReference type="SUPFAM" id="SSF51735">
    <property type="entry name" value="NAD(P)-binding Rossmann-fold domains"/>
    <property type="match status" value="1"/>
</dbReference>